<gene>
    <name evidence="2" type="ORF">IF1G_10399</name>
</gene>
<proteinExistence type="predicted"/>
<sequence length="107" mass="12027">MRNHEPLFLIGSRKRQGWQYGLDCTQDKNSHPHASRINGVVGDDSGKPSLGRLLEASCSQEHLAVHRISVAWRRDKKNKAGNYKGYAGKELSHSFRQPGLERVPPLP</sequence>
<name>A0A545UN39_9HYPO</name>
<keyword evidence="3" id="KW-1185">Reference proteome</keyword>
<evidence type="ECO:0000313" key="3">
    <source>
        <dbReference type="Proteomes" id="UP000315783"/>
    </source>
</evidence>
<organism evidence="2 3">
    <name type="scientific">Cordyceps javanica</name>
    <dbReference type="NCBI Taxonomy" id="43265"/>
    <lineage>
        <taxon>Eukaryota</taxon>
        <taxon>Fungi</taxon>
        <taxon>Dikarya</taxon>
        <taxon>Ascomycota</taxon>
        <taxon>Pezizomycotina</taxon>
        <taxon>Sordariomycetes</taxon>
        <taxon>Hypocreomycetidae</taxon>
        <taxon>Hypocreales</taxon>
        <taxon>Cordycipitaceae</taxon>
        <taxon>Cordyceps</taxon>
    </lineage>
</organism>
<dbReference type="Proteomes" id="UP000315783">
    <property type="component" value="Unassembled WGS sequence"/>
</dbReference>
<reference evidence="2 3" key="1">
    <citation type="journal article" date="2019" name="Appl. Microbiol. Biotechnol.">
        <title>Genome sequence of Isaria javanica and comparative genome analysis insights into family S53 peptidase evolution in fungal entomopathogens.</title>
        <authorList>
            <person name="Lin R."/>
            <person name="Zhang X."/>
            <person name="Xin B."/>
            <person name="Zou M."/>
            <person name="Gao Y."/>
            <person name="Qin F."/>
            <person name="Hu Q."/>
            <person name="Xie B."/>
            <person name="Cheng X."/>
        </authorList>
    </citation>
    <scope>NUCLEOTIDE SEQUENCE [LARGE SCALE GENOMIC DNA]</scope>
    <source>
        <strain evidence="2 3">IJ1G</strain>
    </source>
</reference>
<feature type="region of interest" description="Disordered" evidence="1">
    <location>
        <begin position="79"/>
        <end position="107"/>
    </location>
</feature>
<dbReference type="AlphaFoldDB" id="A0A545UN39"/>
<dbReference type="EMBL" id="SPUK01000022">
    <property type="protein sequence ID" value="TQV90878.1"/>
    <property type="molecule type" value="Genomic_DNA"/>
</dbReference>
<evidence type="ECO:0000256" key="1">
    <source>
        <dbReference type="SAM" id="MobiDB-lite"/>
    </source>
</evidence>
<evidence type="ECO:0000313" key="2">
    <source>
        <dbReference type="EMBL" id="TQV90878.1"/>
    </source>
</evidence>
<accession>A0A545UN39</accession>
<comment type="caution">
    <text evidence="2">The sequence shown here is derived from an EMBL/GenBank/DDBJ whole genome shotgun (WGS) entry which is preliminary data.</text>
</comment>
<protein>
    <submittedName>
        <fullName evidence="2">Uncharacterized protein</fullName>
    </submittedName>
</protein>